<sequence>MKLIDYSIGQVVYIKSNYNLLVNIPKLWKNIDRRTKENKMKVYVLTADTYCGSWGSEISLLGVFSTKEEAEKQADKMQCDISIVNIDEVEEPKYLGGYCE</sequence>
<name>Q09WM3_9CAUD</name>
<organism evidence="2 3">
    <name type="scientific">Lactococcus virus jj50</name>
    <dbReference type="NCBI Taxonomy" id="213775"/>
    <lineage>
        <taxon>Viruses</taxon>
        <taxon>Duplodnaviria</taxon>
        <taxon>Heunggongvirae</taxon>
        <taxon>Uroviricota</taxon>
        <taxon>Caudoviricetes</taxon>
        <taxon>Skunavirus</taxon>
    </lineage>
</organism>
<dbReference type="EMBL" id="DQ227764">
    <property type="protein sequence ID" value="ABB77648.1"/>
    <property type="molecule type" value="Genomic_DNA"/>
</dbReference>
<dbReference type="OrthoDB" id="25159at10239"/>
<dbReference type="Pfam" id="PF24024">
    <property type="entry name" value="DUF7336"/>
    <property type="match status" value="1"/>
</dbReference>
<evidence type="ECO:0000313" key="2">
    <source>
        <dbReference type="EMBL" id="ABB77648.1"/>
    </source>
</evidence>
<evidence type="ECO:0000259" key="1">
    <source>
        <dbReference type="Pfam" id="PF24024"/>
    </source>
</evidence>
<reference evidence="2 3" key="1">
    <citation type="journal article" date="2006" name="FEMS Microbiol. Lett.">
        <title>Sequence and comparative genomic analysis of lactococcal bacteriophages jj50, 712 and P008: evolutionary insights into the 936 phage species.</title>
        <authorList>
            <person name="Mahony J."/>
            <person name="Deveau H."/>
            <person name="Mc Grath S."/>
            <person name="Ventura M."/>
            <person name="Canchaya C."/>
            <person name="Moineau S."/>
            <person name="Fitzgerald G.F."/>
            <person name="van Sinderen D."/>
        </authorList>
    </citation>
    <scope>NUCLEOTIDE SEQUENCE</scope>
</reference>
<dbReference type="Proteomes" id="UP000001253">
    <property type="component" value="Segment"/>
</dbReference>
<dbReference type="KEGG" id="vg:5176555"/>
<dbReference type="RefSeq" id="YP_764341.1">
    <property type="nucleotide sequence ID" value="NC_008371.1"/>
</dbReference>
<dbReference type="GeneID" id="5176555"/>
<proteinExistence type="predicted"/>
<accession>Q09WM3</accession>
<evidence type="ECO:0000313" key="3">
    <source>
        <dbReference type="Proteomes" id="UP000001253"/>
    </source>
</evidence>
<protein>
    <recommendedName>
        <fullName evidence="1">DUF7336 domain-containing protein</fullName>
    </recommendedName>
</protein>
<dbReference type="InterPro" id="IPR055760">
    <property type="entry name" value="DUF7336"/>
</dbReference>
<feature type="domain" description="DUF7336" evidence="1">
    <location>
        <begin position="40"/>
        <end position="99"/>
    </location>
</feature>